<accession>A0A6A5RPX4</accession>
<evidence type="ECO:0000256" key="5">
    <source>
        <dbReference type="ARBA" id="ARBA00023004"/>
    </source>
</evidence>
<dbReference type="InterPro" id="IPR050121">
    <property type="entry name" value="Cytochrome_P450_monoxygenase"/>
</dbReference>
<name>A0A6A5RPX4_9PLEO</name>
<dbReference type="InterPro" id="IPR036396">
    <property type="entry name" value="Cyt_P450_sf"/>
</dbReference>
<keyword evidence="9" id="KW-1185">Reference proteome</keyword>
<keyword evidence="7 8" id="KW-0503">Monooxygenase</keyword>
<dbReference type="CDD" id="cd11058">
    <property type="entry name" value="CYP60B-like"/>
    <property type="match status" value="1"/>
</dbReference>
<keyword evidence="5 6" id="KW-0408">Iron</keyword>
<reference evidence="8" key="1">
    <citation type="journal article" date="2020" name="Stud. Mycol.">
        <title>101 Dothideomycetes genomes: a test case for predicting lifestyles and emergence of pathogens.</title>
        <authorList>
            <person name="Haridas S."/>
            <person name="Albert R."/>
            <person name="Binder M."/>
            <person name="Bloem J."/>
            <person name="Labutti K."/>
            <person name="Salamov A."/>
            <person name="Andreopoulos B."/>
            <person name="Baker S."/>
            <person name="Barry K."/>
            <person name="Bills G."/>
            <person name="Bluhm B."/>
            <person name="Cannon C."/>
            <person name="Castanera R."/>
            <person name="Culley D."/>
            <person name="Daum C."/>
            <person name="Ezra D."/>
            <person name="Gonzalez J."/>
            <person name="Henrissat B."/>
            <person name="Kuo A."/>
            <person name="Liang C."/>
            <person name="Lipzen A."/>
            <person name="Lutzoni F."/>
            <person name="Magnuson J."/>
            <person name="Mondo S."/>
            <person name="Nolan M."/>
            <person name="Ohm R."/>
            <person name="Pangilinan J."/>
            <person name="Park H.-J."/>
            <person name="Ramirez L."/>
            <person name="Alfaro M."/>
            <person name="Sun H."/>
            <person name="Tritt A."/>
            <person name="Yoshinaga Y."/>
            <person name="Zwiers L.-H."/>
            <person name="Turgeon B."/>
            <person name="Goodwin S."/>
            <person name="Spatafora J."/>
            <person name="Crous P."/>
            <person name="Grigoriev I."/>
        </authorList>
    </citation>
    <scope>NUCLEOTIDE SEQUENCE</scope>
    <source>
        <strain evidence="8">CBS 183.55</strain>
    </source>
</reference>
<dbReference type="PRINTS" id="PR00385">
    <property type="entry name" value="P450"/>
</dbReference>
<sequence>YLLYGCLRALYNVYFSPLSRFPGPKLRAGFYFPYYYERLRGNYIISWRLLHEEYGEVVRISPDNISIISPEAWRDIYGLGKELQKDWRYYNRDPLDKVDDLLRARDKDHARMRRSMNHAFSEQALRSQEDIITGYVSLMISKLHLRAKQQSPVDATRWLNATTFDITGDLTFGEPFGALDADAHYPWIEHLFDGLKWVILGTTLSQYPVIGVPFVALLRSLPALAQAREKYHGYVDRRLGKRLSSKTDRNDFIGHMTKHTEGKGFALEELRLTSSILILAGSETSATCLSGAIYFLLKSPDWLSKLSVELRSAFKSESEITFQSLAPLKVLNSIIQESLRMYPPLPVDLPRMTPEEGATISGTYIPPNTRVGIPMYPAFRSELNFKNSDAFAPNRWLGDEEYASDRRSVLQPFSMGSRNCIGQNFAWAEMRSILARLVWNFEMELCPESEGWDQGQRVYFVWSKPPLMIKLKARSEFERYG</sequence>
<feature type="binding site" description="axial binding residue" evidence="6">
    <location>
        <position position="420"/>
    </location>
    <ligand>
        <name>heme</name>
        <dbReference type="ChEBI" id="CHEBI:30413"/>
    </ligand>
    <ligandPart>
        <name>Fe</name>
        <dbReference type="ChEBI" id="CHEBI:18248"/>
    </ligandPart>
</feature>
<dbReference type="GO" id="GO:0004497">
    <property type="term" value="F:monooxygenase activity"/>
    <property type="evidence" value="ECO:0007669"/>
    <property type="project" value="UniProtKB-KW"/>
</dbReference>
<feature type="non-terminal residue" evidence="8">
    <location>
        <position position="1"/>
    </location>
</feature>
<dbReference type="SUPFAM" id="SSF48264">
    <property type="entry name" value="Cytochrome P450"/>
    <property type="match status" value="1"/>
</dbReference>
<dbReference type="InterPro" id="IPR002401">
    <property type="entry name" value="Cyt_P450_E_grp-I"/>
</dbReference>
<gene>
    <name evidence="8" type="ORF">M421DRAFT_63119</name>
</gene>
<dbReference type="InterPro" id="IPR001128">
    <property type="entry name" value="Cyt_P450"/>
</dbReference>
<evidence type="ECO:0000256" key="3">
    <source>
        <dbReference type="ARBA" id="ARBA00022617"/>
    </source>
</evidence>
<protein>
    <submittedName>
        <fullName evidence="8">Putative benzoate 4-monooxygenase cytochrome P450</fullName>
    </submittedName>
</protein>
<evidence type="ECO:0000313" key="9">
    <source>
        <dbReference type="Proteomes" id="UP000800082"/>
    </source>
</evidence>
<dbReference type="PROSITE" id="PS00086">
    <property type="entry name" value="CYTOCHROME_P450"/>
    <property type="match status" value="1"/>
</dbReference>
<dbReference type="EMBL" id="ML978969">
    <property type="protein sequence ID" value="KAF1928356.1"/>
    <property type="molecule type" value="Genomic_DNA"/>
</dbReference>
<evidence type="ECO:0000256" key="2">
    <source>
        <dbReference type="ARBA" id="ARBA00010617"/>
    </source>
</evidence>
<evidence type="ECO:0000256" key="1">
    <source>
        <dbReference type="ARBA" id="ARBA00001971"/>
    </source>
</evidence>
<dbReference type="PANTHER" id="PTHR24305:SF210">
    <property type="entry name" value="CYTOCHROME P450 MONOOXYGENASE ASQL-RELATED"/>
    <property type="match status" value="1"/>
</dbReference>
<keyword evidence="4 6" id="KW-0479">Metal-binding</keyword>
<dbReference type="GO" id="GO:0005506">
    <property type="term" value="F:iron ion binding"/>
    <property type="evidence" value="ECO:0007669"/>
    <property type="project" value="InterPro"/>
</dbReference>
<dbReference type="GeneID" id="54353707"/>
<dbReference type="PRINTS" id="PR00463">
    <property type="entry name" value="EP450I"/>
</dbReference>
<dbReference type="Proteomes" id="UP000800082">
    <property type="component" value="Unassembled WGS sequence"/>
</dbReference>
<dbReference type="InterPro" id="IPR017972">
    <property type="entry name" value="Cyt_P450_CS"/>
</dbReference>
<dbReference type="PANTHER" id="PTHR24305">
    <property type="entry name" value="CYTOCHROME P450"/>
    <property type="match status" value="1"/>
</dbReference>
<evidence type="ECO:0000256" key="6">
    <source>
        <dbReference type="PIRSR" id="PIRSR602401-1"/>
    </source>
</evidence>
<comment type="cofactor">
    <cofactor evidence="1 6">
        <name>heme</name>
        <dbReference type="ChEBI" id="CHEBI:30413"/>
    </cofactor>
</comment>
<keyword evidence="3 6" id="KW-0349">Heme</keyword>
<dbReference type="GO" id="GO:0016705">
    <property type="term" value="F:oxidoreductase activity, acting on paired donors, with incorporation or reduction of molecular oxygen"/>
    <property type="evidence" value="ECO:0007669"/>
    <property type="project" value="InterPro"/>
</dbReference>
<dbReference type="GO" id="GO:0020037">
    <property type="term" value="F:heme binding"/>
    <property type="evidence" value="ECO:0007669"/>
    <property type="project" value="InterPro"/>
</dbReference>
<evidence type="ECO:0000256" key="7">
    <source>
        <dbReference type="RuleBase" id="RU000461"/>
    </source>
</evidence>
<dbReference type="AlphaFoldDB" id="A0A6A5RPX4"/>
<organism evidence="8 9">
    <name type="scientific">Didymella exigua CBS 183.55</name>
    <dbReference type="NCBI Taxonomy" id="1150837"/>
    <lineage>
        <taxon>Eukaryota</taxon>
        <taxon>Fungi</taxon>
        <taxon>Dikarya</taxon>
        <taxon>Ascomycota</taxon>
        <taxon>Pezizomycotina</taxon>
        <taxon>Dothideomycetes</taxon>
        <taxon>Pleosporomycetidae</taxon>
        <taxon>Pleosporales</taxon>
        <taxon>Pleosporineae</taxon>
        <taxon>Didymellaceae</taxon>
        <taxon>Didymella</taxon>
    </lineage>
</organism>
<dbReference type="RefSeq" id="XP_033448608.1">
    <property type="nucleotide sequence ID" value="XM_033596040.1"/>
</dbReference>
<keyword evidence="7" id="KW-0560">Oxidoreductase</keyword>
<evidence type="ECO:0000256" key="4">
    <source>
        <dbReference type="ARBA" id="ARBA00022723"/>
    </source>
</evidence>
<comment type="similarity">
    <text evidence="2 7">Belongs to the cytochrome P450 family.</text>
</comment>
<dbReference type="Gene3D" id="1.10.630.10">
    <property type="entry name" value="Cytochrome P450"/>
    <property type="match status" value="1"/>
</dbReference>
<evidence type="ECO:0000313" key="8">
    <source>
        <dbReference type="EMBL" id="KAF1928356.1"/>
    </source>
</evidence>
<proteinExistence type="inferred from homology"/>
<dbReference type="Pfam" id="PF00067">
    <property type="entry name" value="p450"/>
    <property type="match status" value="1"/>
</dbReference>
<dbReference type="OrthoDB" id="1470350at2759"/>